<keyword evidence="2" id="KW-1185">Reference proteome</keyword>
<proteinExistence type="predicted"/>
<dbReference type="AlphaFoldDB" id="A0A5B8VMA2"/>
<gene>
    <name evidence="1" type="ORF">FSB73_10770</name>
</gene>
<dbReference type="KEGG" id="agi:FSB73_10770"/>
<dbReference type="Proteomes" id="UP000321291">
    <property type="component" value="Chromosome"/>
</dbReference>
<dbReference type="RefSeq" id="WP_146781750.1">
    <property type="nucleotide sequence ID" value="NZ_CP042434.1"/>
</dbReference>
<evidence type="ECO:0000313" key="1">
    <source>
        <dbReference type="EMBL" id="QEC72082.1"/>
    </source>
</evidence>
<name>A0A5B8VMA2_9BACT</name>
<organism evidence="1 2">
    <name type="scientific">Arachidicoccus ginsenosidivorans</name>
    <dbReference type="NCBI Taxonomy" id="496057"/>
    <lineage>
        <taxon>Bacteria</taxon>
        <taxon>Pseudomonadati</taxon>
        <taxon>Bacteroidota</taxon>
        <taxon>Chitinophagia</taxon>
        <taxon>Chitinophagales</taxon>
        <taxon>Chitinophagaceae</taxon>
        <taxon>Arachidicoccus</taxon>
    </lineage>
</organism>
<sequence>MAIILDDLRADAFTSVLQGGSQDHKTAFNLLEKLHNTVDTQPQENTKKMIELVIDEKTGTMVVSGASGPVKIFNSSRKLLLIKTAQDKQAAFKISHLKKGRYLLEAEHQFFEFVK</sequence>
<dbReference type="EMBL" id="CP042434">
    <property type="protein sequence ID" value="QEC72082.1"/>
    <property type="molecule type" value="Genomic_DNA"/>
</dbReference>
<protein>
    <submittedName>
        <fullName evidence="1">Uncharacterized protein</fullName>
    </submittedName>
</protein>
<dbReference type="OrthoDB" id="9846521at2"/>
<reference evidence="1 2" key="1">
    <citation type="journal article" date="2017" name="Int. J. Syst. Evol. Microbiol.">
        <title>Arachidicoccus ginsenosidivorans sp. nov., with ginsenoside-converting activity isolated from ginseng cultivating soil.</title>
        <authorList>
            <person name="Siddiqi M.Z."/>
            <person name="Aslam Z."/>
            <person name="Im W.T."/>
        </authorList>
    </citation>
    <scope>NUCLEOTIDE SEQUENCE [LARGE SCALE GENOMIC DNA]</scope>
    <source>
        <strain evidence="1 2">Gsoil 809</strain>
    </source>
</reference>
<evidence type="ECO:0000313" key="2">
    <source>
        <dbReference type="Proteomes" id="UP000321291"/>
    </source>
</evidence>
<accession>A0A5B8VMA2</accession>